<evidence type="ECO:0000313" key="3">
    <source>
        <dbReference type="Proteomes" id="UP000189437"/>
    </source>
</evidence>
<dbReference type="InterPro" id="IPR041705">
    <property type="entry name" value="PIN_Sll0205"/>
</dbReference>
<dbReference type="InterPro" id="IPR002716">
    <property type="entry name" value="PIN_dom"/>
</dbReference>
<dbReference type="OrthoDB" id="9798990at2"/>
<sequence length="138" mass="15924">MENKVPHAFLLDTHILLWLAFDDKSKLSHQAIELLEDFRNELYFSLASLWEISIKSSLGKPHFNVDVEKLEQGLISVGCHLLPIELSHIVKSSNYPFVHKDPFDRLLLAQADAENIYFMTADNLILDYNKPFLLNSKK</sequence>
<dbReference type="STRING" id="1908258.BKK48_08810"/>
<name>A0A1V3I743_9PAST</name>
<dbReference type="InterPro" id="IPR052919">
    <property type="entry name" value="TA_system_RNase"/>
</dbReference>
<gene>
    <name evidence="2" type="ORF">BKK48_08810</name>
</gene>
<dbReference type="Proteomes" id="UP000189437">
    <property type="component" value="Unassembled WGS sequence"/>
</dbReference>
<dbReference type="PANTHER" id="PTHR36173">
    <property type="entry name" value="RIBONUCLEASE VAPC16-RELATED"/>
    <property type="match status" value="1"/>
</dbReference>
<keyword evidence="2" id="KW-0413">Isomerase</keyword>
<evidence type="ECO:0000259" key="1">
    <source>
        <dbReference type="Pfam" id="PF01850"/>
    </source>
</evidence>
<dbReference type="GO" id="GO:0016853">
    <property type="term" value="F:isomerase activity"/>
    <property type="evidence" value="ECO:0007669"/>
    <property type="project" value="UniProtKB-KW"/>
</dbReference>
<keyword evidence="3" id="KW-1185">Reference proteome</keyword>
<reference evidence="2 3" key="1">
    <citation type="submission" date="2016-10" db="EMBL/GenBank/DDBJ databases">
        <title>Rodentibacter gen. nov. and new species.</title>
        <authorList>
            <person name="Christensen H."/>
        </authorList>
    </citation>
    <scope>NUCLEOTIDE SEQUENCE [LARGE SCALE GENOMIC DNA]</scope>
    <source>
        <strain evidence="2 3">Ac69</strain>
    </source>
</reference>
<dbReference type="Pfam" id="PF01850">
    <property type="entry name" value="PIN"/>
    <property type="match status" value="1"/>
</dbReference>
<accession>A0A1V3I743</accession>
<comment type="caution">
    <text evidence="2">The sequence shown here is derived from an EMBL/GenBank/DDBJ whole genome shotgun (WGS) entry which is preliminary data.</text>
</comment>
<dbReference type="CDD" id="cd09872">
    <property type="entry name" value="PIN_Sll0205-like"/>
    <property type="match status" value="1"/>
</dbReference>
<dbReference type="EMBL" id="MLHH01000023">
    <property type="protein sequence ID" value="OOF35846.1"/>
    <property type="molecule type" value="Genomic_DNA"/>
</dbReference>
<dbReference type="InterPro" id="IPR029060">
    <property type="entry name" value="PIN-like_dom_sf"/>
</dbReference>
<dbReference type="AlphaFoldDB" id="A0A1V3I743"/>
<protein>
    <submittedName>
        <fullName evidence="2">Isopropylmalate isomerase</fullName>
    </submittedName>
</protein>
<organism evidence="2 3">
    <name type="scientific">Rodentibacter heidelbergensis</name>
    <dbReference type="NCBI Taxonomy" id="1908258"/>
    <lineage>
        <taxon>Bacteria</taxon>
        <taxon>Pseudomonadati</taxon>
        <taxon>Pseudomonadota</taxon>
        <taxon>Gammaproteobacteria</taxon>
        <taxon>Pasteurellales</taxon>
        <taxon>Pasteurellaceae</taxon>
        <taxon>Rodentibacter</taxon>
    </lineage>
</organism>
<dbReference type="SUPFAM" id="SSF88723">
    <property type="entry name" value="PIN domain-like"/>
    <property type="match status" value="1"/>
</dbReference>
<dbReference type="RefSeq" id="WP_077427940.1">
    <property type="nucleotide sequence ID" value="NZ_MLHH01000023.1"/>
</dbReference>
<proteinExistence type="predicted"/>
<dbReference type="PANTHER" id="PTHR36173:SF2">
    <property type="entry name" value="RIBONUCLEASE VAPC16"/>
    <property type="match status" value="1"/>
</dbReference>
<evidence type="ECO:0000313" key="2">
    <source>
        <dbReference type="EMBL" id="OOF35846.1"/>
    </source>
</evidence>
<feature type="domain" description="PIN" evidence="1">
    <location>
        <begin position="10"/>
        <end position="124"/>
    </location>
</feature>